<dbReference type="Proteomes" id="UP001152622">
    <property type="component" value="Chromosome 1"/>
</dbReference>
<name>A0A9Q1G9T5_SYNKA</name>
<sequence>MWGILAGEYDAFPAGVVSDKLIGSDDSEVPQPPWCQVKAFSHHPPLMLSEQTRRSGRRIFGAREGWVNKGHCRFGVARSGICPLGPGVGRRPSGAVTALSGGAVTQQPHAAAGEAGQTGGRNLGPQVSAHPARARPGRCAAWPAAHSRVFRFVGDETPNLPPAPSEFRAPAGRTRKGSAGTGARSKRDARQLTA</sequence>
<comment type="caution">
    <text evidence="2">The sequence shown here is derived from an EMBL/GenBank/DDBJ whole genome shotgun (WGS) entry which is preliminary data.</text>
</comment>
<accession>A0A9Q1G9T5</accession>
<feature type="compositionally biased region" description="Basic and acidic residues" evidence="1">
    <location>
        <begin position="185"/>
        <end position="194"/>
    </location>
</feature>
<protein>
    <submittedName>
        <fullName evidence="2">Uncharacterized protein</fullName>
    </submittedName>
</protein>
<dbReference type="AlphaFoldDB" id="A0A9Q1G9T5"/>
<evidence type="ECO:0000313" key="3">
    <source>
        <dbReference type="Proteomes" id="UP001152622"/>
    </source>
</evidence>
<dbReference type="EMBL" id="JAINUF010000001">
    <property type="protein sequence ID" value="KAJ8379660.1"/>
    <property type="molecule type" value="Genomic_DNA"/>
</dbReference>
<reference evidence="2" key="1">
    <citation type="journal article" date="2023" name="Science">
        <title>Genome structures resolve the early diversification of teleost fishes.</title>
        <authorList>
            <person name="Parey E."/>
            <person name="Louis A."/>
            <person name="Montfort J."/>
            <person name="Bouchez O."/>
            <person name="Roques C."/>
            <person name="Iampietro C."/>
            <person name="Lluch J."/>
            <person name="Castinel A."/>
            <person name="Donnadieu C."/>
            <person name="Desvignes T."/>
            <person name="Floi Bucao C."/>
            <person name="Jouanno E."/>
            <person name="Wen M."/>
            <person name="Mejri S."/>
            <person name="Dirks R."/>
            <person name="Jansen H."/>
            <person name="Henkel C."/>
            <person name="Chen W.J."/>
            <person name="Zahm M."/>
            <person name="Cabau C."/>
            <person name="Klopp C."/>
            <person name="Thompson A.W."/>
            <person name="Robinson-Rechavi M."/>
            <person name="Braasch I."/>
            <person name="Lecointre G."/>
            <person name="Bobe J."/>
            <person name="Postlethwait J.H."/>
            <person name="Berthelot C."/>
            <person name="Roest Crollius H."/>
            <person name="Guiguen Y."/>
        </authorList>
    </citation>
    <scope>NUCLEOTIDE SEQUENCE</scope>
    <source>
        <strain evidence="2">WJC10195</strain>
    </source>
</reference>
<keyword evidence="3" id="KW-1185">Reference proteome</keyword>
<organism evidence="2 3">
    <name type="scientific">Synaphobranchus kaupii</name>
    <name type="common">Kaup's arrowtooth eel</name>
    <dbReference type="NCBI Taxonomy" id="118154"/>
    <lineage>
        <taxon>Eukaryota</taxon>
        <taxon>Metazoa</taxon>
        <taxon>Chordata</taxon>
        <taxon>Craniata</taxon>
        <taxon>Vertebrata</taxon>
        <taxon>Euteleostomi</taxon>
        <taxon>Actinopterygii</taxon>
        <taxon>Neopterygii</taxon>
        <taxon>Teleostei</taxon>
        <taxon>Anguilliformes</taxon>
        <taxon>Synaphobranchidae</taxon>
        <taxon>Synaphobranchus</taxon>
    </lineage>
</organism>
<evidence type="ECO:0000313" key="2">
    <source>
        <dbReference type="EMBL" id="KAJ8379660.1"/>
    </source>
</evidence>
<gene>
    <name evidence="2" type="ORF">SKAU_G00004380</name>
</gene>
<feature type="region of interest" description="Disordered" evidence="1">
    <location>
        <begin position="106"/>
        <end position="135"/>
    </location>
</feature>
<proteinExistence type="predicted"/>
<feature type="region of interest" description="Disordered" evidence="1">
    <location>
        <begin position="153"/>
        <end position="194"/>
    </location>
</feature>
<evidence type="ECO:0000256" key="1">
    <source>
        <dbReference type="SAM" id="MobiDB-lite"/>
    </source>
</evidence>